<evidence type="ECO:0000313" key="2">
    <source>
        <dbReference type="EMBL" id="ANA86065.1"/>
    </source>
</evidence>
<sequence>MTPARTVWYHVRNDRRQRLNTLIAICIAAAWGLVVGGICVGSILWAMHAEDKLKNGR</sequence>
<dbReference type="Proteomes" id="UP000203422">
    <property type="component" value="Segment"/>
</dbReference>
<keyword evidence="1" id="KW-0472">Membrane</keyword>
<proteinExistence type="predicted"/>
<feature type="transmembrane region" description="Helical" evidence="1">
    <location>
        <begin position="21"/>
        <end position="47"/>
    </location>
</feature>
<name>A0A160DE51_9CAUD</name>
<keyword evidence="1" id="KW-0812">Transmembrane</keyword>
<accession>A0A160DE51</accession>
<organism evidence="2 3">
    <name type="scientific">Gordonia phage Demosthenes</name>
    <dbReference type="NCBI Taxonomy" id="1838067"/>
    <lineage>
        <taxon>Viruses</taxon>
        <taxon>Duplodnaviria</taxon>
        <taxon>Heunggongvirae</taxon>
        <taxon>Uroviricota</taxon>
        <taxon>Caudoviricetes</taxon>
        <taxon>Demosthenesvirus</taxon>
        <taxon>Demosthenesvirus demosthenes</taxon>
    </lineage>
</organism>
<protein>
    <submittedName>
        <fullName evidence="2">Uncharacterized protein</fullName>
    </submittedName>
</protein>
<evidence type="ECO:0000313" key="3">
    <source>
        <dbReference type="Proteomes" id="UP000203422"/>
    </source>
</evidence>
<dbReference type="KEGG" id="vg:28803096"/>
<evidence type="ECO:0000256" key="1">
    <source>
        <dbReference type="SAM" id="Phobius"/>
    </source>
</evidence>
<dbReference type="GeneID" id="28803096"/>
<reference evidence="2 3" key="1">
    <citation type="submission" date="2016-03" db="EMBL/GenBank/DDBJ databases">
        <authorList>
            <person name="Rimple P."/>
            <person name="Montgomery M.T."/>
            <person name="Guerrero C.A."/>
            <person name="Mavrich T.N."/>
            <person name="Pope W.H."/>
            <person name="Garlena R.A."/>
            <person name="Russell D.A."/>
            <person name="Jacobs-Sera D."/>
            <person name="Hendrix R.W."/>
            <person name="Hatfull G.F."/>
        </authorList>
    </citation>
    <scope>NUCLEOTIDE SEQUENCE [LARGE SCALE GENOMIC DNA]</scope>
</reference>
<gene>
    <name evidence="2" type="primary">65</name>
    <name evidence="2" type="ORF">PBI_DEMOSTHENES_65</name>
</gene>
<dbReference type="EMBL" id="KU998242">
    <property type="protein sequence ID" value="ANA86065.1"/>
    <property type="molecule type" value="Genomic_DNA"/>
</dbReference>
<dbReference type="OrthoDB" id="29006at10239"/>
<keyword evidence="1" id="KW-1133">Transmembrane helix</keyword>
<dbReference type="RefSeq" id="YP_009276776.1">
    <property type="nucleotide sequence ID" value="NC_030944.1"/>
</dbReference>
<keyword evidence="3" id="KW-1185">Reference proteome</keyword>